<dbReference type="CDD" id="cd00067">
    <property type="entry name" value="GAL4"/>
    <property type="match status" value="1"/>
</dbReference>
<name>A0A4V1J3G6_9ASCO</name>
<keyword evidence="3" id="KW-1185">Reference proteome</keyword>
<evidence type="ECO:0000256" key="1">
    <source>
        <dbReference type="SAM" id="MobiDB-lite"/>
    </source>
</evidence>
<dbReference type="GO" id="GO:0008270">
    <property type="term" value="F:zinc ion binding"/>
    <property type="evidence" value="ECO:0007669"/>
    <property type="project" value="InterPro"/>
</dbReference>
<proteinExistence type="predicted"/>
<dbReference type="InterPro" id="IPR001138">
    <property type="entry name" value="Zn2Cys6_DnaBD"/>
</dbReference>
<gene>
    <name evidence="2" type="ORF">METBISCDRAFT_26120</name>
</gene>
<evidence type="ECO:0008006" key="4">
    <source>
        <dbReference type="Google" id="ProtNLM"/>
    </source>
</evidence>
<dbReference type="GO" id="GO:0000981">
    <property type="term" value="F:DNA-binding transcription factor activity, RNA polymerase II-specific"/>
    <property type="evidence" value="ECO:0007669"/>
    <property type="project" value="InterPro"/>
</dbReference>
<dbReference type="OrthoDB" id="4454541at2759"/>
<sequence>MADTHPEPLIEPKKDPHKRIRKLKACKHCHSLKVRSAPMDKNDPYSSCVRCIDANKVCEIDSVELHKKRKRSGESPSTSEMSHPSSGTSNAHSPLCAASELSLPLYITKSDLEKELSTLSDCNVSLKDVSDQLERFTELRQKFCQKKIVDVVSLNLMNIEEAEKRLHLYKTVLYPQHPFLIKDQPFLFNTVMVMVNGSKTMELVKSLAVLSDSCMRTESQNSCSRTLENFNKHSDESIGCLSILHSSRIVYTVSIFLRLRYFIFSTPQLVEKELVPRHAVFSILRLKRRLLQISETYKSNFSLKNMLLILLLFINTYVSQTGELLLKDDALAAQLPAISKSDMNEIGKLAYTLFEPTIVAFGPLVLCRDRILQNKDNDAETEATKTTKEPALPSIANGTPVPHSPSNFAKTRLSPFNSGIAEFRRQSNSMCNIDEEFWANLLGTNADTYFFTQEKPLFKENVL</sequence>
<feature type="compositionally biased region" description="Low complexity" evidence="1">
    <location>
        <begin position="74"/>
        <end position="89"/>
    </location>
</feature>
<dbReference type="AlphaFoldDB" id="A0A4V1J3G6"/>
<feature type="compositionally biased region" description="Basic and acidic residues" evidence="1">
    <location>
        <begin position="377"/>
        <end position="388"/>
    </location>
</feature>
<evidence type="ECO:0000313" key="2">
    <source>
        <dbReference type="EMBL" id="RKP31989.1"/>
    </source>
</evidence>
<protein>
    <recommendedName>
        <fullName evidence="4">Zn(2)-C6 fungal-type domain-containing protein</fullName>
    </recommendedName>
</protein>
<reference evidence="3" key="1">
    <citation type="journal article" date="2018" name="Nat. Microbiol.">
        <title>Leveraging single-cell genomics to expand the fungal tree of life.</title>
        <authorList>
            <person name="Ahrendt S.R."/>
            <person name="Quandt C.A."/>
            <person name="Ciobanu D."/>
            <person name="Clum A."/>
            <person name="Salamov A."/>
            <person name="Andreopoulos B."/>
            <person name="Cheng J.F."/>
            <person name="Woyke T."/>
            <person name="Pelin A."/>
            <person name="Henrissat B."/>
            <person name="Reynolds N.K."/>
            <person name="Benny G.L."/>
            <person name="Smith M.E."/>
            <person name="James T.Y."/>
            <person name="Grigoriev I.V."/>
        </authorList>
    </citation>
    <scope>NUCLEOTIDE SEQUENCE [LARGE SCALE GENOMIC DNA]</scope>
    <source>
        <strain evidence="3">Baker2002</strain>
    </source>
</reference>
<evidence type="ECO:0000313" key="3">
    <source>
        <dbReference type="Proteomes" id="UP000268321"/>
    </source>
</evidence>
<feature type="region of interest" description="Disordered" evidence="1">
    <location>
        <begin position="377"/>
        <end position="407"/>
    </location>
</feature>
<dbReference type="EMBL" id="ML004435">
    <property type="protein sequence ID" value="RKP31989.1"/>
    <property type="molecule type" value="Genomic_DNA"/>
</dbReference>
<dbReference type="Proteomes" id="UP000268321">
    <property type="component" value="Unassembled WGS sequence"/>
</dbReference>
<accession>A0A4V1J3G6</accession>
<feature type="region of interest" description="Disordered" evidence="1">
    <location>
        <begin position="68"/>
        <end position="93"/>
    </location>
</feature>
<organism evidence="2 3">
    <name type="scientific">Metschnikowia bicuspidata</name>
    <dbReference type="NCBI Taxonomy" id="27322"/>
    <lineage>
        <taxon>Eukaryota</taxon>
        <taxon>Fungi</taxon>
        <taxon>Dikarya</taxon>
        <taxon>Ascomycota</taxon>
        <taxon>Saccharomycotina</taxon>
        <taxon>Pichiomycetes</taxon>
        <taxon>Metschnikowiaceae</taxon>
        <taxon>Metschnikowia</taxon>
    </lineage>
</organism>